<accession>A0A0A9EQ39</accession>
<dbReference type="AlphaFoldDB" id="A0A0A9EQ39"/>
<name>A0A0A9EQ39_ARUDO</name>
<reference evidence="1" key="2">
    <citation type="journal article" date="2015" name="Data Brief">
        <title>Shoot transcriptome of the giant reed, Arundo donax.</title>
        <authorList>
            <person name="Barrero R.A."/>
            <person name="Guerrero F.D."/>
            <person name="Moolhuijzen P."/>
            <person name="Goolsby J.A."/>
            <person name="Tidwell J."/>
            <person name="Bellgard S.E."/>
            <person name="Bellgard M.I."/>
        </authorList>
    </citation>
    <scope>NUCLEOTIDE SEQUENCE</scope>
    <source>
        <tissue evidence="1">Shoot tissue taken approximately 20 cm above the soil surface</tissue>
    </source>
</reference>
<protein>
    <submittedName>
        <fullName evidence="1">Uncharacterized protein</fullName>
    </submittedName>
</protein>
<reference evidence="1" key="1">
    <citation type="submission" date="2014-09" db="EMBL/GenBank/DDBJ databases">
        <authorList>
            <person name="Magalhaes I.L.F."/>
            <person name="Oliveira U."/>
            <person name="Santos F.R."/>
            <person name="Vidigal T.H.D.A."/>
            <person name="Brescovit A.D."/>
            <person name="Santos A.J."/>
        </authorList>
    </citation>
    <scope>NUCLEOTIDE SEQUENCE</scope>
    <source>
        <tissue evidence="1">Shoot tissue taken approximately 20 cm above the soil surface</tissue>
    </source>
</reference>
<sequence length="38" mass="4336">MNFLVHIAKLASRCHPAMHSKTVSLFHSRGSEDIHLYT</sequence>
<organism evidence="1">
    <name type="scientific">Arundo donax</name>
    <name type="common">Giant reed</name>
    <name type="synonym">Donax arundinaceus</name>
    <dbReference type="NCBI Taxonomy" id="35708"/>
    <lineage>
        <taxon>Eukaryota</taxon>
        <taxon>Viridiplantae</taxon>
        <taxon>Streptophyta</taxon>
        <taxon>Embryophyta</taxon>
        <taxon>Tracheophyta</taxon>
        <taxon>Spermatophyta</taxon>
        <taxon>Magnoliopsida</taxon>
        <taxon>Liliopsida</taxon>
        <taxon>Poales</taxon>
        <taxon>Poaceae</taxon>
        <taxon>PACMAD clade</taxon>
        <taxon>Arundinoideae</taxon>
        <taxon>Arundineae</taxon>
        <taxon>Arundo</taxon>
    </lineage>
</organism>
<evidence type="ECO:0000313" key="1">
    <source>
        <dbReference type="EMBL" id="JAE00001.1"/>
    </source>
</evidence>
<dbReference type="EMBL" id="GBRH01197895">
    <property type="protein sequence ID" value="JAE00001.1"/>
    <property type="molecule type" value="Transcribed_RNA"/>
</dbReference>
<proteinExistence type="predicted"/>